<dbReference type="RefSeq" id="WP_283268469.1">
    <property type="nucleotide sequence ID" value="NZ_CP125669.1"/>
</dbReference>
<evidence type="ECO:0000313" key="4">
    <source>
        <dbReference type="Proteomes" id="UP001229836"/>
    </source>
</evidence>
<dbReference type="EMBL" id="CP125669">
    <property type="protein sequence ID" value="WHP06849.1"/>
    <property type="molecule type" value="Genomic_DNA"/>
</dbReference>
<dbReference type="Pfam" id="PF01464">
    <property type="entry name" value="SLT"/>
    <property type="match status" value="1"/>
</dbReference>
<dbReference type="InterPro" id="IPR008258">
    <property type="entry name" value="Transglycosylase_SLT_dom_1"/>
</dbReference>
<dbReference type="SUPFAM" id="SSF53955">
    <property type="entry name" value="Lysozyme-like"/>
    <property type="match status" value="1"/>
</dbReference>
<reference evidence="3 4" key="1">
    <citation type="submission" date="2023-05" db="EMBL/GenBank/DDBJ databases">
        <title>The complete genome of Acinetobacter sp. nov KCTC 92772.</title>
        <authorList>
            <person name="Zhou G."/>
        </authorList>
    </citation>
    <scope>NUCLEOTIDE SEQUENCE [LARGE SCALE GENOMIC DNA]</scope>
    <source>
        <strain evidence="3 4">KCTC 92772</strain>
    </source>
</reference>
<gene>
    <name evidence="3" type="ORF">QLH32_05085</name>
</gene>
<dbReference type="Proteomes" id="UP001229836">
    <property type="component" value="Chromosome"/>
</dbReference>
<evidence type="ECO:0000259" key="2">
    <source>
        <dbReference type="Pfam" id="PF18763"/>
    </source>
</evidence>
<evidence type="ECO:0000313" key="3">
    <source>
        <dbReference type="EMBL" id="WHP06849.1"/>
    </source>
</evidence>
<dbReference type="Pfam" id="PF18763">
    <property type="entry name" value="ddrB-ParB"/>
    <property type="match status" value="1"/>
</dbReference>
<organism evidence="3 4">
    <name type="scientific">Acinetobacter corruptisaponis</name>
    <dbReference type="NCBI Taxonomy" id="3045147"/>
    <lineage>
        <taxon>Bacteria</taxon>
        <taxon>Pseudomonadati</taxon>
        <taxon>Pseudomonadota</taxon>
        <taxon>Gammaproteobacteria</taxon>
        <taxon>Moraxellales</taxon>
        <taxon>Moraxellaceae</taxon>
        <taxon>Acinetobacter</taxon>
    </lineage>
</organism>
<dbReference type="InterPro" id="IPR023346">
    <property type="entry name" value="Lysozyme-like_dom_sf"/>
</dbReference>
<keyword evidence="4" id="KW-1185">Reference proteome</keyword>
<accession>A0ABY8SAY9</accession>
<evidence type="ECO:0000259" key="1">
    <source>
        <dbReference type="Pfam" id="PF01464"/>
    </source>
</evidence>
<dbReference type="CDD" id="cd00254">
    <property type="entry name" value="LT-like"/>
    <property type="match status" value="1"/>
</dbReference>
<proteinExistence type="predicted"/>
<feature type="domain" description="DdrB-like" evidence="2">
    <location>
        <begin position="515"/>
        <end position="643"/>
    </location>
</feature>
<feature type="domain" description="Transglycosylase SLT" evidence="1">
    <location>
        <begin position="383"/>
        <end position="479"/>
    </location>
</feature>
<dbReference type="InterPro" id="IPR041398">
    <property type="entry name" value="DdrB_dom"/>
</dbReference>
<sequence length="938" mass="102131">MGIFNSYDDVDLEEFAKQESDKGYAKPINPIDVKEVDAFDRSLSALPRGVAAGALKAGSMVAKPIQRIADTIEYTLNDDYDKPLDVRKEQLPQFVDRQSAERTKTTLGVVEEIEDKKNTGAVGQFLMGIGDFATRAVIGGVAGGVGGAVAVTGLSEADYTYNSLVQAGVDPSTAFKVASTQGVVAGGSVAIPVWRGAGIAKNVGLIAAPVVVSQAGRELSQNVLEKAGFEKQAKQYEFDKTGFATELALSIIFNRGTAYLNNRVAKNELSQEQADIISQDAAEAADDASAQLVGQLGKEMDDIVTPNGDDIVKSEYHKQNVNTAINQVVRGQPISVPHNIQIDAPTRQITIPRSDFKSIRYDDPRLDAVLNNKAKQMGMEWATPLLLAIRRAGEKSHNNQVSPKGAQSIMQIMPDTKAGLERNYKKTWDIDNPEHATEMALYLVREMSEQYKTKDPLVLAAHYNGGFANGKAMQKNGKPKALETVNYVNRIRDFLQSGQDKKYTGENTATVFGADGSNYEVAYEVKSLNDLIASNDQLYGVNPNYPAELQPRDRTREASRQQIERIADDLKPELLGENPMISQGAPIIGLDNVVESGNGRTLAIGKAYADGKADAYRQFVSDFAGARGWDISGINNPVLVRTRLSDVDRVEFAKLANESDVAQFSASERAKSDVDRLPDASLLKLNSDGNINLDGSMDYVRAFIDQVSPAERATMITADGRLSQGGKQRIEQALVQHAYGDSNLVARLSENLGDDSKTVLNALLRSAPQLAQLADLVKQGGRHSNTIAQDLAQAAQKLSDLKANDLKVDDYLNQEQLFGDDLSPGAKDFLKVFDQNSRSSKAINDYIKSKIDEVDAKGDPRQGSLFGNTPQEQAALSLINEYPDHVVSITRQREDGSFYEDEIRLSDVPDYIKEQNKISDQELTATQTAVTCALKFGG</sequence>
<protein>
    <submittedName>
        <fullName evidence="3">Transglycosylase SLT domain-containing protein</fullName>
    </submittedName>
</protein>
<name>A0ABY8SAY9_9GAMM</name>
<dbReference type="Gene3D" id="1.10.530.10">
    <property type="match status" value="1"/>
</dbReference>